<accession>A0ABX7X8X1</accession>
<gene>
    <name evidence="1" type="ORF">J8380_09175</name>
</gene>
<organism evidence="1 2">
    <name type="scientific">Candidatus Thiothrix anitrata</name>
    <dbReference type="NCBI Taxonomy" id="2823902"/>
    <lineage>
        <taxon>Bacteria</taxon>
        <taxon>Pseudomonadati</taxon>
        <taxon>Pseudomonadota</taxon>
        <taxon>Gammaproteobacteria</taxon>
        <taxon>Thiotrichales</taxon>
        <taxon>Thiotrichaceae</taxon>
        <taxon>Thiothrix</taxon>
    </lineage>
</organism>
<dbReference type="EMBL" id="CP072800">
    <property type="protein sequence ID" value="QTR51683.1"/>
    <property type="molecule type" value="Genomic_DNA"/>
</dbReference>
<evidence type="ECO:0000313" key="2">
    <source>
        <dbReference type="Proteomes" id="UP000672027"/>
    </source>
</evidence>
<evidence type="ECO:0008006" key="3">
    <source>
        <dbReference type="Google" id="ProtNLM"/>
    </source>
</evidence>
<protein>
    <recommendedName>
        <fullName evidence="3">CBM-cenC domain-containing protein</fullName>
    </recommendedName>
</protein>
<name>A0ABX7X8X1_9GAMM</name>
<dbReference type="InterPro" id="IPR011990">
    <property type="entry name" value="TPR-like_helical_dom_sf"/>
</dbReference>
<evidence type="ECO:0000313" key="1">
    <source>
        <dbReference type="EMBL" id="QTR51683.1"/>
    </source>
</evidence>
<reference evidence="1 2" key="1">
    <citation type="submission" date="2021-04" db="EMBL/GenBank/DDBJ databases">
        <title>Genomics, taxonomy and metabolism of representatives of sulfur bacteria of the genus Thiothrix: Thiothrix fructosivorans QT, Thiothrix unzii A1T and three new species, Thiothrix subterranea sp. nov., Thiothrix litoralis sp. nov. and 'Candidatus Thiothrix anitrata' sp. nov.</title>
        <authorList>
            <person name="Ravin N.V."/>
            <person name="Smolyakov D."/>
            <person name="Rudenko T.S."/>
            <person name="Mardanov A.V."/>
            <person name="Beletsky A.V."/>
            <person name="Markov N.D."/>
            <person name="Fomenkov A.I."/>
            <person name="Roberts R.J."/>
            <person name="Karnachuk O.V."/>
            <person name="Novikov A."/>
            <person name="Grabovich M.Y."/>
        </authorList>
    </citation>
    <scope>NUCLEOTIDE SEQUENCE [LARGE SCALE GENOMIC DNA]</scope>
    <source>
        <strain evidence="1 2">A52</strain>
    </source>
</reference>
<dbReference type="Gene3D" id="1.25.40.10">
    <property type="entry name" value="Tetratricopeptide repeat domain"/>
    <property type="match status" value="1"/>
</dbReference>
<sequence length="417" mass="47760">MIKKWLKRSLSLTLLPLLAWQVYLQGQGGMVSEKLKQESPEPYTAVDPSYHLTAKALTRLAEKANEAGKLDESEQLALQGMARNITSGEPPAHLLQLYASQKRSQQATEAASIAGKLWPAHTYTQTRLADYWARQQRLDKLIPTWNVLLTRNGSLQATIFPVLQQLLAQEEHKALFSPFIEKPPTWWSSFFNHLAQNAEPTLLNSVYEQRQKSKTPISKEERTIYVARLLRDQDWANAYQIWQTGIPPKLLNKKNLIFDGGFEGDSFNSGFDWQISQTREISIKPDVTYGIKGKQAIHIRLKRDNPVHFQHLSQTLLLPADEYQLSMRYRLDTLKNPKGLRWRIHCLNPASTLLGESHALRGQKSWDTLNVTFSVPSQDCGAQRLRLEADSAYRHDHTFEGHLWFDDVAIQPITDKE</sequence>
<keyword evidence="2" id="KW-1185">Reference proteome</keyword>
<dbReference type="Proteomes" id="UP000672027">
    <property type="component" value="Chromosome"/>
</dbReference>
<proteinExistence type="predicted"/>
<dbReference type="Gene3D" id="2.60.120.260">
    <property type="entry name" value="Galactose-binding domain-like"/>
    <property type="match status" value="1"/>
</dbReference>
<dbReference type="RefSeq" id="WP_210230370.1">
    <property type="nucleotide sequence ID" value="NZ_CP072800.1"/>
</dbReference>